<accession>A0A840Q4R1</accession>
<proteinExistence type="predicted"/>
<dbReference type="Pfam" id="PF25310">
    <property type="entry name" value="VG15"/>
    <property type="match status" value="1"/>
</dbReference>
<keyword evidence="2" id="KW-1185">Reference proteome</keyword>
<sequence length="346" mass="38107">MTAPTAERTEIGHDHQDANQATVRRAANEVEQAWREVVPDRLSSAYPTAILPVFISAVTNGQIYAAALAQPFVDEALSGTDESAVASVLPASFGGVTAGGMSLEWLATALQVWLLENLRAGMSTTDAHQVGLRRALTYVSTEINDAGRSAVQVAETAHPGAAGHERVVRLPACDRCIVLAGRFYRYSTGFLRHPRCDCTMVPVSRQEWRDGRPENEPTALFHAMSEAEQNRRFGLANAEVIRMGGDISQVVNARSGMATVQAFGRTMQITTTGTTTRALYGGYEILPDGRLRRRPDSELRKVSGSRYRVTEAPRLTPGEIFQLGHEFGWDREELVRQLRRHAYLTR</sequence>
<dbReference type="AlphaFoldDB" id="A0A840Q4R1"/>
<comment type="caution">
    <text evidence="1">The sequence shown here is derived from an EMBL/GenBank/DDBJ whole genome shotgun (WGS) entry which is preliminary data.</text>
</comment>
<dbReference type="InterPro" id="IPR057369">
    <property type="entry name" value="VG15"/>
</dbReference>
<evidence type="ECO:0000313" key="1">
    <source>
        <dbReference type="EMBL" id="MBB5154967.1"/>
    </source>
</evidence>
<organism evidence="1 2">
    <name type="scientific">Saccharopolyspora phatthalungensis</name>
    <dbReference type="NCBI Taxonomy" id="664693"/>
    <lineage>
        <taxon>Bacteria</taxon>
        <taxon>Bacillati</taxon>
        <taxon>Actinomycetota</taxon>
        <taxon>Actinomycetes</taxon>
        <taxon>Pseudonocardiales</taxon>
        <taxon>Pseudonocardiaceae</taxon>
        <taxon>Saccharopolyspora</taxon>
    </lineage>
</organism>
<evidence type="ECO:0000313" key="2">
    <source>
        <dbReference type="Proteomes" id="UP000584374"/>
    </source>
</evidence>
<name>A0A840Q4R1_9PSEU</name>
<gene>
    <name evidence="1" type="ORF">BJ970_002501</name>
</gene>
<dbReference type="RefSeq" id="WP_184726394.1">
    <property type="nucleotide sequence ID" value="NZ_JACHIW010000001.1"/>
</dbReference>
<dbReference type="Proteomes" id="UP000584374">
    <property type="component" value="Unassembled WGS sequence"/>
</dbReference>
<dbReference type="EMBL" id="JACHIW010000001">
    <property type="protein sequence ID" value="MBB5154967.1"/>
    <property type="molecule type" value="Genomic_DNA"/>
</dbReference>
<protein>
    <submittedName>
        <fullName evidence="1">Uncharacterized protein</fullName>
    </submittedName>
</protein>
<reference evidence="1 2" key="1">
    <citation type="submission" date="2020-08" db="EMBL/GenBank/DDBJ databases">
        <title>Sequencing the genomes of 1000 actinobacteria strains.</title>
        <authorList>
            <person name="Klenk H.-P."/>
        </authorList>
    </citation>
    <scope>NUCLEOTIDE SEQUENCE [LARGE SCALE GENOMIC DNA]</scope>
    <source>
        <strain evidence="1 2">DSM 45584</strain>
    </source>
</reference>